<accession>A0AAD3TVV2</accession>
<evidence type="ECO:0000313" key="1">
    <source>
        <dbReference type="EMBL" id="GMK57857.1"/>
    </source>
</evidence>
<dbReference type="Proteomes" id="UP001222932">
    <property type="component" value="Unassembled WGS sequence"/>
</dbReference>
<dbReference type="AlphaFoldDB" id="A0AAD3TVV2"/>
<reference evidence="1" key="1">
    <citation type="journal article" date="2023" name="BMC Genomics">
        <title>Chromosome-level genome assemblies of Cutaneotrichosporon spp. (Trichosporonales, Basidiomycota) reveal imbalanced evolution between nucleotide sequences and chromosome synteny.</title>
        <authorList>
            <person name="Kobayashi Y."/>
            <person name="Kayamori A."/>
            <person name="Aoki K."/>
            <person name="Shiwa Y."/>
            <person name="Matsutani M."/>
            <person name="Fujita N."/>
            <person name="Sugita T."/>
            <person name="Iwasaki W."/>
            <person name="Tanaka N."/>
            <person name="Takashima M."/>
        </authorList>
    </citation>
    <scope>NUCLEOTIDE SEQUENCE</scope>
    <source>
        <strain evidence="1">HIS016</strain>
    </source>
</reference>
<gene>
    <name evidence="1" type="ORF">CspeluHIS016_0406910</name>
</gene>
<organism evidence="1 2">
    <name type="scientific">Cutaneotrichosporon spelunceum</name>
    <dbReference type="NCBI Taxonomy" id="1672016"/>
    <lineage>
        <taxon>Eukaryota</taxon>
        <taxon>Fungi</taxon>
        <taxon>Dikarya</taxon>
        <taxon>Basidiomycota</taxon>
        <taxon>Agaricomycotina</taxon>
        <taxon>Tremellomycetes</taxon>
        <taxon>Trichosporonales</taxon>
        <taxon>Trichosporonaceae</taxon>
        <taxon>Cutaneotrichosporon</taxon>
    </lineage>
</organism>
<evidence type="ECO:0000313" key="2">
    <source>
        <dbReference type="Proteomes" id="UP001222932"/>
    </source>
</evidence>
<reference evidence="1" key="2">
    <citation type="submission" date="2023-06" db="EMBL/GenBank/DDBJ databases">
        <authorList>
            <person name="Kobayashi Y."/>
            <person name="Kayamori A."/>
            <person name="Aoki K."/>
            <person name="Shiwa Y."/>
            <person name="Fujita N."/>
            <person name="Sugita T."/>
            <person name="Iwasaki W."/>
            <person name="Tanaka N."/>
            <person name="Takashima M."/>
        </authorList>
    </citation>
    <scope>NUCLEOTIDE SEQUENCE</scope>
    <source>
        <strain evidence="1">HIS016</strain>
    </source>
</reference>
<dbReference type="EMBL" id="BTCM01000004">
    <property type="protein sequence ID" value="GMK57857.1"/>
    <property type="molecule type" value="Genomic_DNA"/>
</dbReference>
<sequence length="100" mass="10618">MVAIGQKKGVNVDLWGYRGPQGQSIPGAIEYILPAGAGTQAWPHSEAKFQRFAAYDIVHFGADMGMADAKAILGQLEEPFTGGTWALAPAVQQLDSILFG</sequence>
<comment type="caution">
    <text evidence="1">The sequence shown here is derived from an EMBL/GenBank/DDBJ whole genome shotgun (WGS) entry which is preliminary data.</text>
</comment>
<proteinExistence type="predicted"/>
<protein>
    <submittedName>
        <fullName evidence="1">Uncharacterized protein</fullName>
    </submittedName>
</protein>
<dbReference type="InterPro" id="IPR008929">
    <property type="entry name" value="Chondroitin_lyas"/>
</dbReference>
<keyword evidence="2" id="KW-1185">Reference proteome</keyword>
<dbReference type="Gene3D" id="1.50.10.100">
    <property type="entry name" value="Chondroitin AC/alginate lyase"/>
    <property type="match status" value="1"/>
</dbReference>
<name>A0AAD3TVV2_9TREE</name>